<dbReference type="NCBIfam" id="NF005451">
    <property type="entry name" value="PRK07044.1"/>
    <property type="match status" value="1"/>
</dbReference>
<dbReference type="GO" id="GO:0005996">
    <property type="term" value="P:monosaccharide metabolic process"/>
    <property type="evidence" value="ECO:0007669"/>
    <property type="project" value="UniProtKB-ARBA"/>
</dbReference>
<dbReference type="GO" id="GO:0051015">
    <property type="term" value="F:actin filament binding"/>
    <property type="evidence" value="ECO:0007669"/>
    <property type="project" value="TreeGrafter"/>
</dbReference>
<dbReference type="FunFam" id="3.40.225.10:FF:000013">
    <property type="entry name" value="Class II aldolase"/>
    <property type="match status" value="1"/>
</dbReference>
<dbReference type="InterPro" id="IPR036409">
    <property type="entry name" value="Aldolase_II/adducin_N_sf"/>
</dbReference>
<dbReference type="Gene3D" id="3.40.225.10">
    <property type="entry name" value="Class II aldolase/adducin N-terminal domain"/>
    <property type="match status" value="1"/>
</dbReference>
<proteinExistence type="inferred from homology"/>
<dbReference type="Proteomes" id="UP001377972">
    <property type="component" value="Unassembled WGS sequence"/>
</dbReference>
<sequence>MTMKHTVSEQEWQARVELAAAYRLVALYGWDDLIFTHISMRVPGTDNEFLINPYGMMFHEITASSLIKVDQQCNKLHDSEYPVNPAGFNIHSCIHMARDDAHCVIHTHSLNGTAVSANKDGLLPISQQAVVVHSGLGYHDYEGIALNPAEQDRLVNDLGTNNFLMLRNHGLLTVGKTVADAFLFMYVFEAACAVQTRTSQNTEQLVQVPSAIIDGIKGQTEVATKGLGGAIVWPALLRLLDNKSPGYDQ</sequence>
<name>A0A0P7DXQ8_9GAMM</name>
<dbReference type="Proteomes" id="UP000050378">
    <property type="component" value="Unassembled WGS sequence"/>
</dbReference>
<reference evidence="4 6" key="2">
    <citation type="submission" date="2023-01" db="EMBL/GenBank/DDBJ databases">
        <title>Trichodesmium-associated heterotrophic epibiont bacteria.</title>
        <authorList>
            <person name="Cleveland C.S."/>
            <person name="Webb E.A."/>
        </authorList>
    </citation>
    <scope>NUCLEOTIDE SEQUENCE [LARGE SCALE GENOMIC DNA]</scope>
    <source>
        <strain evidence="4 6">USCH2</strain>
    </source>
</reference>
<dbReference type="RefSeq" id="WP_054553947.1">
    <property type="nucleotide sequence ID" value="NZ_JAQPZS010000014.1"/>
</dbReference>
<evidence type="ECO:0000259" key="2">
    <source>
        <dbReference type="SMART" id="SM01007"/>
    </source>
</evidence>
<evidence type="ECO:0000313" key="6">
    <source>
        <dbReference type="Proteomes" id="UP001377972"/>
    </source>
</evidence>
<protein>
    <submittedName>
        <fullName evidence="3 4">Aldolase</fullName>
    </submittedName>
</protein>
<dbReference type="Pfam" id="PF00596">
    <property type="entry name" value="Aldolase_II"/>
    <property type="match status" value="1"/>
</dbReference>
<reference evidence="3 5" key="1">
    <citation type="submission" date="2015-09" db="EMBL/GenBank/DDBJ databases">
        <title>Draft Genome Sequence of Pseudoalteromonas lipolytica UCD-48B.</title>
        <authorList>
            <person name="Krusor M."/>
            <person name="Coil D.A."/>
            <person name="Lang J.M."/>
            <person name="Eisen J.A."/>
            <person name="Alexiev A."/>
        </authorList>
    </citation>
    <scope>NUCLEOTIDE SEQUENCE [LARGE SCALE GENOMIC DNA]</scope>
    <source>
        <strain evidence="3 5">UCD-48B</strain>
    </source>
</reference>
<dbReference type="GO" id="GO:0005856">
    <property type="term" value="C:cytoskeleton"/>
    <property type="evidence" value="ECO:0007669"/>
    <property type="project" value="TreeGrafter"/>
</dbReference>
<evidence type="ECO:0000313" key="3">
    <source>
        <dbReference type="EMBL" id="KPM82425.1"/>
    </source>
</evidence>
<dbReference type="PANTHER" id="PTHR10672">
    <property type="entry name" value="ADDUCIN"/>
    <property type="match status" value="1"/>
</dbReference>
<comment type="similarity">
    <text evidence="1">Belongs to the aldolase class II family.</text>
</comment>
<organism evidence="3 5">
    <name type="scientific">Pseudoalteromonas lipolytica</name>
    <dbReference type="NCBI Taxonomy" id="570156"/>
    <lineage>
        <taxon>Bacteria</taxon>
        <taxon>Pseudomonadati</taxon>
        <taxon>Pseudomonadota</taxon>
        <taxon>Gammaproteobacteria</taxon>
        <taxon>Alteromonadales</taxon>
        <taxon>Pseudoalteromonadaceae</taxon>
        <taxon>Pseudoalteromonas</taxon>
    </lineage>
</organism>
<evidence type="ECO:0000256" key="1">
    <source>
        <dbReference type="ARBA" id="ARBA00037961"/>
    </source>
</evidence>
<accession>A0A0P7DXQ8</accession>
<feature type="domain" description="Class II aldolase/adducin N-terminal" evidence="2">
    <location>
        <begin position="16"/>
        <end position="196"/>
    </location>
</feature>
<dbReference type="AlphaFoldDB" id="A0A0P7DXQ8"/>
<dbReference type="SMART" id="SM01007">
    <property type="entry name" value="Aldolase_II"/>
    <property type="match status" value="1"/>
</dbReference>
<dbReference type="InterPro" id="IPR051017">
    <property type="entry name" value="Aldolase-II_Adducin_sf"/>
</dbReference>
<dbReference type="PANTHER" id="PTHR10672:SF3">
    <property type="entry name" value="PROTEIN HU-LI TAI SHAO"/>
    <property type="match status" value="1"/>
</dbReference>
<comment type="caution">
    <text evidence="3">The sequence shown here is derived from an EMBL/GenBank/DDBJ whole genome shotgun (WGS) entry which is preliminary data.</text>
</comment>
<dbReference type="STRING" id="570156.AOG27_15650"/>
<evidence type="ECO:0000313" key="5">
    <source>
        <dbReference type="Proteomes" id="UP000050378"/>
    </source>
</evidence>
<dbReference type="PATRIC" id="fig|570156.3.peg.1049"/>
<dbReference type="InterPro" id="IPR001303">
    <property type="entry name" value="Aldolase_II/adducin_N"/>
</dbReference>
<dbReference type="EMBL" id="JAQPZS010000014">
    <property type="protein sequence ID" value="MEJ6497288.1"/>
    <property type="molecule type" value="Genomic_DNA"/>
</dbReference>
<dbReference type="EMBL" id="LJTC01000011">
    <property type="protein sequence ID" value="KPM82425.1"/>
    <property type="molecule type" value="Genomic_DNA"/>
</dbReference>
<gene>
    <name evidence="3" type="ORF">AOG27_15650</name>
    <name evidence="4" type="ORF">PQI24_14685</name>
</gene>
<evidence type="ECO:0000313" key="4">
    <source>
        <dbReference type="EMBL" id="MEJ6497288.1"/>
    </source>
</evidence>
<keyword evidence="6" id="KW-1185">Reference proteome</keyword>
<dbReference type="SUPFAM" id="SSF53639">
    <property type="entry name" value="AraD/HMP-PK domain-like"/>
    <property type="match status" value="1"/>
</dbReference>